<feature type="compositionally biased region" description="Low complexity" evidence="1">
    <location>
        <begin position="14"/>
        <end position="23"/>
    </location>
</feature>
<keyword evidence="3" id="KW-1185">Reference proteome</keyword>
<name>A0ABQ3JPX1_9DEIO</name>
<proteinExistence type="predicted"/>
<reference evidence="3" key="1">
    <citation type="journal article" date="2019" name="Int. J. Syst. Evol. Microbiol.">
        <title>The Global Catalogue of Microorganisms (GCM) 10K type strain sequencing project: providing services to taxonomists for standard genome sequencing and annotation.</title>
        <authorList>
            <consortium name="The Broad Institute Genomics Platform"/>
            <consortium name="The Broad Institute Genome Sequencing Center for Infectious Disease"/>
            <person name="Wu L."/>
            <person name="Ma J."/>
        </authorList>
    </citation>
    <scope>NUCLEOTIDE SEQUENCE [LARGE SCALE GENOMIC DNA]</scope>
    <source>
        <strain evidence="3">CGMCC 1.18437</strain>
    </source>
</reference>
<evidence type="ECO:0000313" key="3">
    <source>
        <dbReference type="Proteomes" id="UP000619376"/>
    </source>
</evidence>
<comment type="caution">
    <text evidence="2">The sequence shown here is derived from an EMBL/GenBank/DDBJ whole genome shotgun (WGS) entry which is preliminary data.</text>
</comment>
<feature type="region of interest" description="Disordered" evidence="1">
    <location>
        <begin position="1"/>
        <end position="23"/>
    </location>
</feature>
<dbReference type="Proteomes" id="UP000619376">
    <property type="component" value="Unassembled WGS sequence"/>
</dbReference>
<gene>
    <name evidence="2" type="ORF">GCM10017781_20230</name>
</gene>
<dbReference type="EMBL" id="BNAJ01000004">
    <property type="protein sequence ID" value="GHF43736.1"/>
    <property type="molecule type" value="Genomic_DNA"/>
</dbReference>
<organism evidence="2 3">
    <name type="scientific">Deinococcus metalli</name>
    <dbReference type="NCBI Taxonomy" id="1141878"/>
    <lineage>
        <taxon>Bacteria</taxon>
        <taxon>Thermotogati</taxon>
        <taxon>Deinococcota</taxon>
        <taxon>Deinococci</taxon>
        <taxon>Deinococcales</taxon>
        <taxon>Deinococcaceae</taxon>
        <taxon>Deinococcus</taxon>
    </lineage>
</organism>
<protein>
    <submittedName>
        <fullName evidence="2">Uncharacterized protein</fullName>
    </submittedName>
</protein>
<accession>A0ABQ3JPX1</accession>
<evidence type="ECO:0000256" key="1">
    <source>
        <dbReference type="SAM" id="MobiDB-lite"/>
    </source>
</evidence>
<sequence>MHAVTCGRVKPGSTPVGGVAGKTGVTAGRAVDTAALYGTSGRRSFRGAARRADNRRK</sequence>
<evidence type="ECO:0000313" key="2">
    <source>
        <dbReference type="EMBL" id="GHF43736.1"/>
    </source>
</evidence>